<dbReference type="EMBL" id="JBCGBO010000004">
    <property type="protein sequence ID" value="KAK9209863.1"/>
    <property type="molecule type" value="Genomic_DNA"/>
</dbReference>
<evidence type="ECO:0000256" key="1">
    <source>
        <dbReference type="SAM" id="MobiDB-lite"/>
    </source>
</evidence>
<evidence type="ECO:0000259" key="2">
    <source>
        <dbReference type="PROSITE" id="PS51397"/>
    </source>
</evidence>
<dbReference type="GO" id="GO:0006281">
    <property type="term" value="P:DNA repair"/>
    <property type="evidence" value="ECO:0007669"/>
    <property type="project" value="TreeGrafter"/>
</dbReference>
<feature type="domain" description="WLM" evidence="2">
    <location>
        <begin position="1"/>
        <end position="190"/>
    </location>
</feature>
<keyword evidence="4" id="KW-1185">Reference proteome</keyword>
<dbReference type="Proteomes" id="UP001428341">
    <property type="component" value="Unassembled WGS sequence"/>
</dbReference>
<accession>A0AAP0QVL9</accession>
<organism evidence="3 4">
    <name type="scientific">Citrus x changshan-huyou</name>
    <dbReference type="NCBI Taxonomy" id="2935761"/>
    <lineage>
        <taxon>Eukaryota</taxon>
        <taxon>Viridiplantae</taxon>
        <taxon>Streptophyta</taxon>
        <taxon>Embryophyta</taxon>
        <taxon>Tracheophyta</taxon>
        <taxon>Spermatophyta</taxon>
        <taxon>Magnoliopsida</taxon>
        <taxon>eudicotyledons</taxon>
        <taxon>Gunneridae</taxon>
        <taxon>Pentapetalae</taxon>
        <taxon>rosids</taxon>
        <taxon>malvids</taxon>
        <taxon>Sapindales</taxon>
        <taxon>Rutaceae</taxon>
        <taxon>Aurantioideae</taxon>
        <taxon>Citrus</taxon>
    </lineage>
</organism>
<dbReference type="InterPro" id="IPR053000">
    <property type="entry name" value="WSS1-like_metalloprotease"/>
</dbReference>
<dbReference type="PANTHER" id="PTHR46622:SF3">
    <property type="entry name" value="ZINC ION BINDING PROTEIN"/>
    <property type="match status" value="1"/>
</dbReference>
<gene>
    <name evidence="3" type="ORF">WN944_002231</name>
</gene>
<evidence type="ECO:0000313" key="3">
    <source>
        <dbReference type="EMBL" id="KAK9209863.1"/>
    </source>
</evidence>
<reference evidence="3 4" key="1">
    <citation type="submission" date="2024-05" db="EMBL/GenBank/DDBJ databases">
        <title>Haplotype-resolved chromosome-level genome assembly of Huyou (Citrus changshanensis).</title>
        <authorList>
            <person name="Miao C."/>
            <person name="Chen W."/>
            <person name="Wu Y."/>
            <person name="Wang L."/>
            <person name="Zhao S."/>
            <person name="Grierson D."/>
            <person name="Xu C."/>
            <person name="Chen K."/>
        </authorList>
    </citation>
    <scope>NUCLEOTIDE SEQUENCE [LARGE SCALE GENOMIC DNA]</scope>
    <source>
        <strain evidence="3">01-14</strain>
        <tissue evidence="3">Leaf</tissue>
    </source>
</reference>
<protein>
    <recommendedName>
        <fullName evidence="2">WLM domain-containing protein</fullName>
    </recommendedName>
</protein>
<evidence type="ECO:0000313" key="4">
    <source>
        <dbReference type="Proteomes" id="UP001428341"/>
    </source>
</evidence>
<comment type="caution">
    <text evidence="3">The sequence shown here is derived from an EMBL/GenBank/DDBJ whole genome shotgun (WGS) entry which is preliminary data.</text>
</comment>
<feature type="region of interest" description="Disordered" evidence="1">
    <location>
        <begin position="231"/>
        <end position="277"/>
    </location>
</feature>
<dbReference type="PANTHER" id="PTHR46622">
    <property type="entry name" value="DNA-DEPENDENT METALLOPROTEASE WSS1"/>
    <property type="match status" value="1"/>
</dbReference>
<name>A0AAP0QVL9_9ROSI</name>
<dbReference type="PROSITE" id="PS51397">
    <property type="entry name" value="WLM"/>
    <property type="match status" value="1"/>
</dbReference>
<dbReference type="AlphaFoldDB" id="A0AAP0QVL9"/>
<feature type="compositionally biased region" description="Low complexity" evidence="1">
    <location>
        <begin position="254"/>
        <end position="268"/>
    </location>
</feature>
<proteinExistence type="predicted"/>
<dbReference type="GO" id="GO:0008237">
    <property type="term" value="F:metallopeptidase activity"/>
    <property type="evidence" value="ECO:0007669"/>
    <property type="project" value="TreeGrafter"/>
</dbReference>
<dbReference type="InterPro" id="IPR013536">
    <property type="entry name" value="WLM_dom"/>
</dbReference>
<dbReference type="GO" id="GO:0005634">
    <property type="term" value="C:nucleus"/>
    <property type="evidence" value="ECO:0007669"/>
    <property type="project" value="TreeGrafter"/>
</dbReference>
<feature type="compositionally biased region" description="Polar residues" evidence="1">
    <location>
        <begin position="231"/>
        <end position="253"/>
    </location>
</feature>
<dbReference type="Pfam" id="PF08325">
    <property type="entry name" value="WLM"/>
    <property type="match status" value="1"/>
</dbReference>
<sequence>MNTGDSFKVWETKALRRSGEGEAKRILDRIAKQVQPIMRKHNSKNALGSNLGAGVHIKLQLRKLNGDLEFLPFGEVLDTMLHELCHNDIAPHDAKFYKLWEELREECDELRSKGITGVGSFDRPGRVLGGVSPQPPLSSLPQTALAAAEKRAHSNSLLPSGPKLLGGDRFVMYDLSPVQAAAVAVEKRLQYDLWCASQDLVDMGQNIGHSKIICGPITNALDTISRKRNRASNISSESNSVDLEAVSQSNRRTGSGSVESSGALSSASMRNSGATHNPEEPAMWECKACTFLNHLPVLCSASDNSLERDASLAFRLHIISCIENLSGTSTPGLLSNLLAIMTVETNVFVAMELTIYSIILCEVKIH</sequence>